<gene>
    <name evidence="2" type="ORF">M0220_13775</name>
</gene>
<proteinExistence type="predicted"/>
<feature type="domain" description="Dynamin N-terminal" evidence="1">
    <location>
        <begin position="50"/>
        <end position="201"/>
    </location>
</feature>
<reference evidence="2" key="1">
    <citation type="submission" date="2022-05" db="EMBL/GenBank/DDBJ databases">
        <title>Complete sequence of a novel PHA-producing Halomonas strain.</title>
        <authorList>
            <person name="Zheng Z."/>
        </authorList>
    </citation>
    <scope>NUCLEOTIDE SEQUENCE</scope>
    <source>
        <strain evidence="2">ZZQ-149</strain>
    </source>
</reference>
<protein>
    <submittedName>
        <fullName evidence="2">Dynamin family protein</fullName>
    </submittedName>
</protein>
<keyword evidence="3" id="KW-1185">Reference proteome</keyword>
<dbReference type="Gene3D" id="3.40.50.300">
    <property type="entry name" value="P-loop containing nucleotide triphosphate hydrolases"/>
    <property type="match status" value="1"/>
</dbReference>
<dbReference type="EMBL" id="CP096973">
    <property type="protein sequence ID" value="UYO73932.1"/>
    <property type="molecule type" value="Genomic_DNA"/>
</dbReference>
<dbReference type="RefSeq" id="WP_264017966.1">
    <property type="nucleotide sequence ID" value="NZ_CP096973.1"/>
</dbReference>
<accession>A0AA46TPE5</accession>
<organism evidence="2 3">
    <name type="scientific">Halomonas qinghailakensis</name>
    <dbReference type="NCBI Taxonomy" id="2937790"/>
    <lineage>
        <taxon>Bacteria</taxon>
        <taxon>Pseudomonadati</taxon>
        <taxon>Pseudomonadota</taxon>
        <taxon>Gammaproteobacteria</taxon>
        <taxon>Oceanospirillales</taxon>
        <taxon>Halomonadaceae</taxon>
        <taxon>Halomonas</taxon>
    </lineage>
</organism>
<sequence length="523" mass="59603">MCYQNLGKSNQVATYDRSNATKSVYYALRNFSERMNHTPVPSDGLLSARVIGEFSAGKTRLLHELLSERIPEALFPVSSLERQTRLPLEITYGHSATLELIERSEDYDEAVVVETFSTFPQREEVYDYDPSRYRLRLIITEPKLFLPNGDYFSDELEPKRLLLIDMPGWNSGEDDIAESDASTTIAGHHNLALVFVIAADRLDGQNNHARLGEFLNAFADADFVGLPTLIIVITQCPQPDQERITVRMRERIMSLWANELNQDPEELCLQLLAVDFAELSPEELVAFRDTFWTYLMAPVHQEPTSPETHPWSSLICQWNNDKDPRPYLLHAAKQLEEARMLLARASTDSKCFLPGMNMHRLIGLDTAAIQTRLLDIWRRQLQCHDAEFIAESLTVSRQLTNDHPLNVWWSHYWLPNLDHALAPTRRFFKQAETALVQVQPDTPDLRVHLMTQLSVQHIEAVQALDSSFTCLVEAAQTLTEGIPLDQTVATLLNLSLLEARYMDHYTLAKCSQSLLNPTTTGLR</sequence>
<dbReference type="Pfam" id="PF00350">
    <property type="entry name" value="Dynamin_N"/>
    <property type="match status" value="1"/>
</dbReference>
<evidence type="ECO:0000313" key="3">
    <source>
        <dbReference type="Proteomes" id="UP001164935"/>
    </source>
</evidence>
<evidence type="ECO:0000313" key="2">
    <source>
        <dbReference type="EMBL" id="UYO73932.1"/>
    </source>
</evidence>
<dbReference type="KEGG" id="hqn:M0220_13775"/>
<dbReference type="InterPro" id="IPR027417">
    <property type="entry name" value="P-loop_NTPase"/>
</dbReference>
<dbReference type="InterPro" id="IPR045063">
    <property type="entry name" value="Dynamin_N"/>
</dbReference>
<dbReference type="SUPFAM" id="SSF52540">
    <property type="entry name" value="P-loop containing nucleoside triphosphate hydrolases"/>
    <property type="match status" value="1"/>
</dbReference>
<name>A0AA46TPE5_9GAMM</name>
<dbReference type="AlphaFoldDB" id="A0AA46TPE5"/>
<evidence type="ECO:0000259" key="1">
    <source>
        <dbReference type="Pfam" id="PF00350"/>
    </source>
</evidence>
<dbReference type="Proteomes" id="UP001164935">
    <property type="component" value="Chromosome"/>
</dbReference>